<evidence type="ECO:0000256" key="8">
    <source>
        <dbReference type="ARBA" id="ARBA00031445"/>
    </source>
</evidence>
<comment type="pathway">
    <text evidence="2 12">Bacterial outer membrane biogenesis; LPS core biosynthesis.</text>
</comment>
<dbReference type="NCBIfam" id="NF004388">
    <property type="entry name" value="PRK05749.1-4"/>
    <property type="match status" value="1"/>
</dbReference>
<evidence type="ECO:0000256" key="3">
    <source>
        <dbReference type="ARBA" id="ARBA00006380"/>
    </source>
</evidence>
<comment type="subcellular location">
    <subcellularLocation>
        <location evidence="1">Cell inner membrane</location>
        <topology evidence="1">Single-pass membrane protein</topology>
        <orientation evidence="1">Cytoplasmic side</orientation>
    </subcellularLocation>
    <subcellularLocation>
        <location evidence="12">Cell membrane</location>
    </subcellularLocation>
</comment>
<evidence type="ECO:0000256" key="4">
    <source>
        <dbReference type="ARBA" id="ARBA00012621"/>
    </source>
</evidence>
<dbReference type="SUPFAM" id="SSF53756">
    <property type="entry name" value="UDP-Glycosyltransferase/glycogen phosphorylase"/>
    <property type="match status" value="1"/>
</dbReference>
<dbReference type="PANTHER" id="PTHR42755">
    <property type="entry name" value="3-DEOXY-MANNO-OCTULOSONATE CYTIDYLYLTRANSFERASE"/>
    <property type="match status" value="1"/>
</dbReference>
<evidence type="ECO:0000259" key="13">
    <source>
        <dbReference type="Pfam" id="PF04413"/>
    </source>
</evidence>
<feature type="site" description="Transition state stabilizer" evidence="11">
    <location>
        <position position="129"/>
    </location>
</feature>
<reference evidence="14 15" key="1">
    <citation type="submission" date="2018-02" db="EMBL/GenBank/DDBJ databases">
        <title>Genome sequencing of Solimonas sp. HR-BB.</title>
        <authorList>
            <person name="Lee Y."/>
            <person name="Jeon C.O."/>
        </authorList>
    </citation>
    <scope>NUCLEOTIDE SEQUENCE [LARGE SCALE GENOMIC DNA]</scope>
    <source>
        <strain evidence="14 15">HR-BB</strain>
    </source>
</reference>
<evidence type="ECO:0000256" key="2">
    <source>
        <dbReference type="ARBA" id="ARBA00004713"/>
    </source>
</evidence>
<keyword evidence="12" id="KW-0448">Lipopolysaccharide biosynthesis</keyword>
<comment type="caution">
    <text evidence="14">The sequence shown here is derived from an EMBL/GenBank/DDBJ whole genome shotgun (WGS) entry which is preliminary data.</text>
</comment>
<keyword evidence="12" id="KW-0472">Membrane</keyword>
<organism evidence="14 15">
    <name type="scientific">Solimonas fluminis</name>
    <dbReference type="NCBI Taxonomy" id="2086571"/>
    <lineage>
        <taxon>Bacteria</taxon>
        <taxon>Pseudomonadati</taxon>
        <taxon>Pseudomonadota</taxon>
        <taxon>Gammaproteobacteria</taxon>
        <taxon>Nevskiales</taxon>
        <taxon>Nevskiaceae</taxon>
        <taxon>Solimonas</taxon>
    </lineage>
</organism>
<evidence type="ECO:0000313" key="15">
    <source>
        <dbReference type="Proteomes" id="UP000238220"/>
    </source>
</evidence>
<dbReference type="GO" id="GO:0009244">
    <property type="term" value="P:lipopolysaccharide core region biosynthetic process"/>
    <property type="evidence" value="ECO:0007669"/>
    <property type="project" value="UniProtKB-UniRule"/>
</dbReference>
<keyword evidence="7" id="KW-0812">Transmembrane</keyword>
<dbReference type="UniPathway" id="UPA00958"/>
<dbReference type="Pfam" id="PF04413">
    <property type="entry name" value="Glycos_transf_N"/>
    <property type="match status" value="1"/>
</dbReference>
<dbReference type="AlphaFoldDB" id="A0A2S5TJS9"/>
<dbReference type="FunFam" id="3.40.50.11720:FF:000001">
    <property type="entry name" value="3-deoxy-D-manno-octulosonic acid transferase"/>
    <property type="match status" value="1"/>
</dbReference>
<dbReference type="PANTHER" id="PTHR42755:SF1">
    <property type="entry name" value="3-DEOXY-D-MANNO-OCTULOSONIC ACID TRANSFERASE, MITOCHONDRIAL-RELATED"/>
    <property type="match status" value="1"/>
</dbReference>
<dbReference type="EMBL" id="PSNW01000002">
    <property type="protein sequence ID" value="PPE75250.1"/>
    <property type="molecule type" value="Genomic_DNA"/>
</dbReference>
<evidence type="ECO:0000256" key="12">
    <source>
        <dbReference type="RuleBase" id="RU365103"/>
    </source>
</evidence>
<accession>A0A2S5TJS9</accession>
<keyword evidence="15" id="KW-1185">Reference proteome</keyword>
<dbReference type="FunFam" id="3.40.50.2000:FF:000032">
    <property type="entry name" value="3-deoxy-D-manno-octulosonic acid transferase"/>
    <property type="match status" value="1"/>
</dbReference>
<evidence type="ECO:0000256" key="10">
    <source>
        <dbReference type="PIRSR" id="PIRSR639901-1"/>
    </source>
</evidence>
<evidence type="ECO:0000256" key="5">
    <source>
        <dbReference type="ARBA" id="ARBA00019077"/>
    </source>
</evidence>
<name>A0A2S5TJS9_9GAMM</name>
<gene>
    <name evidence="14" type="ORF">C3942_06155</name>
</gene>
<dbReference type="EC" id="2.4.99.12" evidence="4 12"/>
<dbReference type="InterPro" id="IPR007507">
    <property type="entry name" value="Glycos_transf_N"/>
</dbReference>
<dbReference type="Gene3D" id="3.40.50.11720">
    <property type="entry name" value="3-Deoxy-D-manno-octulosonic-acid transferase, N-terminal domain"/>
    <property type="match status" value="1"/>
</dbReference>
<dbReference type="GO" id="GO:0005886">
    <property type="term" value="C:plasma membrane"/>
    <property type="evidence" value="ECO:0007669"/>
    <property type="project" value="UniProtKB-SubCell"/>
</dbReference>
<comment type="catalytic activity">
    <reaction evidence="9 12">
        <text>lipid IVA (E. coli) + CMP-3-deoxy-beta-D-manno-octulosonate = alpha-Kdo-(2-&gt;6)-lipid IVA (E. coli) + CMP + H(+)</text>
        <dbReference type="Rhea" id="RHEA:28066"/>
        <dbReference type="ChEBI" id="CHEBI:15378"/>
        <dbReference type="ChEBI" id="CHEBI:58603"/>
        <dbReference type="ChEBI" id="CHEBI:60364"/>
        <dbReference type="ChEBI" id="CHEBI:60377"/>
        <dbReference type="ChEBI" id="CHEBI:85987"/>
        <dbReference type="EC" id="2.4.99.12"/>
    </reaction>
</comment>
<dbReference type="OrthoDB" id="9789797at2"/>
<feature type="domain" description="3-deoxy-D-manno-octulosonic-acid transferase N-terminal" evidence="13">
    <location>
        <begin position="33"/>
        <end position="207"/>
    </location>
</feature>
<evidence type="ECO:0000256" key="6">
    <source>
        <dbReference type="ARBA" id="ARBA00022679"/>
    </source>
</evidence>
<protein>
    <recommendedName>
        <fullName evidence="5 12">3-deoxy-D-manno-octulosonic acid transferase</fullName>
        <shortName evidence="12">Kdo transferase</shortName>
        <ecNumber evidence="4 12">2.4.99.12</ecNumber>
    </recommendedName>
    <alternativeName>
        <fullName evidence="8 12">Lipid IV(A) 3-deoxy-D-manno-octulosonic acid transferase</fullName>
    </alternativeName>
</protein>
<comment type="similarity">
    <text evidence="3">Belongs to the glycosyltransferase group 1 family. Glycosyltransferase 30 subfamily.</text>
</comment>
<dbReference type="Proteomes" id="UP000238220">
    <property type="component" value="Unassembled WGS sequence"/>
</dbReference>
<dbReference type="InterPro" id="IPR038107">
    <property type="entry name" value="Glycos_transf_N_sf"/>
</dbReference>
<dbReference type="Gene3D" id="3.40.50.2000">
    <property type="entry name" value="Glycogen Phosphorylase B"/>
    <property type="match status" value="1"/>
</dbReference>
<comment type="function">
    <text evidence="12">Involved in lipopolysaccharide (LPS) biosynthesis. Catalyzes the transfer of 3-deoxy-D-manno-octulosonate (Kdo) residue(s) from CMP-Kdo to lipid IV(A), the tetraacyldisaccharide-1,4'-bisphosphate precursor of lipid A.</text>
</comment>
<feature type="active site" description="Proton acceptor" evidence="10">
    <location>
        <position position="59"/>
    </location>
</feature>
<keyword evidence="6 12" id="KW-0808">Transferase</keyword>
<dbReference type="GO" id="GO:0009245">
    <property type="term" value="P:lipid A biosynthetic process"/>
    <property type="evidence" value="ECO:0007669"/>
    <property type="project" value="TreeGrafter"/>
</dbReference>
<dbReference type="InterPro" id="IPR039901">
    <property type="entry name" value="Kdotransferase"/>
</dbReference>
<sequence>MRLLYSCLLYLLTPLVLLRLWWKGFELPDYRRRWGERFGFVPAPAQPVEVWVHAVSVGESLAALPLIRALVARHGEGRVLVTTMTPTGSQRVREALGAQVLHTYLPYDLPGVVARYVARMRPRRVVVMETELWPNLFRTLARRGVPLLVANARLSPRSFRGYGRVRGFTASVLADCSEVAAQSEADAARFRALGAPRVSTMGNIKFDLAVPEAQLELGRSLRDALGQRPVWIAASTHEGEEEAALAAHRELRKSLPDAALILVPRHPQRFDGIAKLVTRDFSCARRRTWGGEALSADVLLGDSMGEMFAYFAAAQVAFVGGSLVPVGGHNVLEPAALGLPVLFGPQMHNFIAARDLLLGEHAGEQVADAAQLAAALLRLLQDPARRNAMGDAGRRAVVANRGALQKLLVLLDRV</sequence>
<evidence type="ECO:0000256" key="9">
    <source>
        <dbReference type="ARBA" id="ARBA00049183"/>
    </source>
</evidence>
<keyword evidence="12" id="KW-1003">Cell membrane</keyword>
<evidence type="ECO:0000313" key="14">
    <source>
        <dbReference type="EMBL" id="PPE75250.1"/>
    </source>
</evidence>
<dbReference type="GO" id="GO:0043842">
    <property type="term" value="F:Kdo transferase activity"/>
    <property type="evidence" value="ECO:0007669"/>
    <property type="project" value="UniProtKB-EC"/>
</dbReference>
<keyword evidence="7" id="KW-0735">Signal-anchor</keyword>
<evidence type="ECO:0000256" key="7">
    <source>
        <dbReference type="ARBA" id="ARBA00022968"/>
    </source>
</evidence>
<evidence type="ECO:0000256" key="11">
    <source>
        <dbReference type="PIRSR" id="PIRSR639901-2"/>
    </source>
</evidence>
<feature type="site" description="Transition state stabilizer" evidence="11">
    <location>
        <position position="205"/>
    </location>
</feature>
<proteinExistence type="inferred from homology"/>
<dbReference type="RefSeq" id="WP_104229476.1">
    <property type="nucleotide sequence ID" value="NZ_PSNW01000002.1"/>
</dbReference>
<evidence type="ECO:0000256" key="1">
    <source>
        <dbReference type="ARBA" id="ARBA00004388"/>
    </source>
</evidence>